<dbReference type="EMBL" id="SRPS01000048">
    <property type="protein sequence ID" value="KAG5972262.1"/>
    <property type="molecule type" value="Genomic_DNA"/>
</dbReference>
<protein>
    <submittedName>
        <fullName evidence="1">Uncharacterized protein</fullName>
    </submittedName>
</protein>
<dbReference type="Proteomes" id="UP000784919">
    <property type="component" value="Unassembled WGS sequence"/>
</dbReference>
<dbReference type="OrthoDB" id="3799035at2759"/>
<evidence type="ECO:0000313" key="1">
    <source>
        <dbReference type="EMBL" id="KAG5972262.1"/>
    </source>
</evidence>
<comment type="caution">
    <text evidence="1">The sequence shown here is derived from an EMBL/GenBank/DDBJ whole genome shotgun (WGS) entry which is preliminary data.</text>
</comment>
<accession>A0A9P7SS18</accession>
<name>A0A9P7SS18_9HYPO</name>
<dbReference type="AlphaFoldDB" id="A0A9P7SS18"/>
<sequence length="81" mass="8588">MLGGLTSSDKGLLLQVKGYSDASLADNLDTRRSTAGHVVMVAGGAVARSMAIEEAASCCTQLYRGRVYQPYANRSLYDLGD</sequence>
<reference evidence="1" key="1">
    <citation type="journal article" date="2020" name="bioRxiv">
        <title>Whole genome comparisons of ergot fungi reveals the divergence and evolution of species within the genus Claviceps are the result of varying mechanisms driving genome evolution and host range expansion.</title>
        <authorList>
            <person name="Wyka S.A."/>
            <person name="Mondo S.J."/>
            <person name="Liu M."/>
            <person name="Dettman J."/>
            <person name="Nalam V."/>
            <person name="Broders K.D."/>
        </authorList>
    </citation>
    <scope>NUCLEOTIDE SEQUENCE</scope>
    <source>
        <strain evidence="1">CCC 1102</strain>
    </source>
</reference>
<organism evidence="1 2">
    <name type="scientific">Claviceps arundinis</name>
    <dbReference type="NCBI Taxonomy" id="1623583"/>
    <lineage>
        <taxon>Eukaryota</taxon>
        <taxon>Fungi</taxon>
        <taxon>Dikarya</taxon>
        <taxon>Ascomycota</taxon>
        <taxon>Pezizomycotina</taxon>
        <taxon>Sordariomycetes</taxon>
        <taxon>Hypocreomycetidae</taxon>
        <taxon>Hypocreales</taxon>
        <taxon>Clavicipitaceae</taxon>
        <taxon>Claviceps</taxon>
    </lineage>
</organism>
<evidence type="ECO:0000313" key="2">
    <source>
        <dbReference type="Proteomes" id="UP000784919"/>
    </source>
</evidence>
<proteinExistence type="predicted"/>
<gene>
    <name evidence="1" type="ORF">E4U56_006147</name>
</gene>